<dbReference type="AlphaFoldDB" id="A0A511UM23"/>
<sequence>MIQTIEIGYCDSMISTQEMAKGYNVSHIVAYINKLGENNAGHPGEGQFERPGLID</sequence>
<evidence type="ECO:0000313" key="1">
    <source>
        <dbReference type="EMBL" id="GEN27675.1"/>
    </source>
</evidence>
<dbReference type="EMBL" id="BJXV01000006">
    <property type="protein sequence ID" value="GEN27675.1"/>
    <property type="molecule type" value="Genomic_DNA"/>
</dbReference>
<evidence type="ECO:0000313" key="2">
    <source>
        <dbReference type="Proteomes" id="UP000321303"/>
    </source>
</evidence>
<gene>
    <name evidence="1" type="ORF">HVA01_13210</name>
</gene>
<protein>
    <submittedName>
        <fullName evidence="1">Uncharacterized protein</fullName>
    </submittedName>
</protein>
<proteinExistence type="predicted"/>
<accession>A0A511UM23</accession>
<dbReference type="Proteomes" id="UP000321303">
    <property type="component" value="Unassembled WGS sequence"/>
</dbReference>
<comment type="caution">
    <text evidence="1">The sequence shown here is derived from an EMBL/GenBank/DDBJ whole genome shotgun (WGS) entry which is preliminary data.</text>
</comment>
<reference evidence="1 2" key="1">
    <citation type="submission" date="2019-07" db="EMBL/GenBank/DDBJ databases">
        <title>Whole genome shotgun sequence of Halomonas variabilis NBRC 102410.</title>
        <authorList>
            <person name="Hosoyama A."/>
            <person name="Uohara A."/>
            <person name="Ohji S."/>
            <person name="Ichikawa N."/>
        </authorList>
    </citation>
    <scope>NUCLEOTIDE SEQUENCE [LARGE SCALE GENOMIC DNA]</scope>
    <source>
        <strain evidence="1 2">NBRC 102410</strain>
    </source>
</reference>
<keyword evidence="2" id="KW-1185">Reference proteome</keyword>
<name>A0A511UM23_9GAMM</name>
<organism evidence="1 2">
    <name type="scientific">Halovibrio variabilis</name>
    <dbReference type="NCBI Taxonomy" id="31910"/>
    <lineage>
        <taxon>Bacteria</taxon>
        <taxon>Pseudomonadati</taxon>
        <taxon>Pseudomonadota</taxon>
        <taxon>Gammaproteobacteria</taxon>
        <taxon>Oceanospirillales</taxon>
        <taxon>Halomonadaceae</taxon>
        <taxon>Halovibrio</taxon>
    </lineage>
</organism>